<dbReference type="PANTHER" id="PTHR30368">
    <property type="entry name" value="SULFATE-BINDING PROTEIN"/>
    <property type="match status" value="1"/>
</dbReference>
<evidence type="ECO:0000256" key="5">
    <source>
        <dbReference type="ARBA" id="ARBA00022764"/>
    </source>
</evidence>
<dbReference type="InterPro" id="IPR005669">
    <property type="entry name" value="Thiosulph/SO4-bd"/>
</dbReference>
<dbReference type="CDD" id="cd13519">
    <property type="entry name" value="PBP2_PEB3_AcfC"/>
    <property type="match status" value="1"/>
</dbReference>
<comment type="caution">
    <text evidence="7">The sequence shown here is derived from an EMBL/GenBank/DDBJ whole genome shotgun (WGS) entry which is preliminary data.</text>
</comment>
<evidence type="ECO:0000256" key="1">
    <source>
        <dbReference type="ARBA" id="ARBA00004418"/>
    </source>
</evidence>
<dbReference type="Pfam" id="PF13531">
    <property type="entry name" value="SBP_bac_11"/>
    <property type="match status" value="1"/>
</dbReference>
<accession>A0A7C9P5C3</accession>
<gene>
    <name evidence="7" type="ORF">GZ085_06885</name>
</gene>
<dbReference type="GO" id="GO:0140104">
    <property type="term" value="F:molecular carrier activity"/>
    <property type="evidence" value="ECO:0007669"/>
    <property type="project" value="InterPro"/>
</dbReference>
<comment type="similarity">
    <text evidence="2">Belongs to the prokaryotic sulfate-binding protein family.</text>
</comment>
<proteinExistence type="inferred from homology"/>
<comment type="subcellular location">
    <subcellularLocation>
        <location evidence="1">Periplasm</location>
    </subcellularLocation>
</comment>
<evidence type="ECO:0000313" key="7">
    <source>
        <dbReference type="EMBL" id="NDP48109.1"/>
    </source>
</evidence>
<keyword evidence="4 6" id="KW-0732">Signal</keyword>
<evidence type="ECO:0000256" key="4">
    <source>
        <dbReference type="ARBA" id="ARBA00022729"/>
    </source>
</evidence>
<sequence length="263" mass="28953">MPFFKSLIVGSLRTATALFAAITLSHTAFAQETVFAYGPGGPAPAMKEAAIAFEKTTGVKVEVTAGPTPEWLDQAKAKADLIFSGSETMMTDFVYAMDGQLSHQKVTPLYLRPLSILVRPGNPKHIKGVKDILKPGVKILVVNGAGQNGVWEDIAGRKGDIRTVEALRRNIVAYSKNSAEAKQTWIDSKDIDVWLIWNIWQVANPQLADIVPIERDYAIYRDTAIAITQRAENKPSAKDFAHFLQSPAGARIFSKWGWKTDQK</sequence>
<reference evidence="7 8" key="1">
    <citation type="submission" date="2019-09" db="EMBL/GenBank/DDBJ databases">
        <title>H2 Metabolism Revealed by Metagenomic Analysis in Subglacial Sediment of East Antarctica.</title>
        <authorList>
            <person name="Yang Z."/>
            <person name="Zhang Y."/>
            <person name="Lv Y."/>
            <person name="Yan W."/>
            <person name="Xiao X."/>
            <person name="Sun B."/>
            <person name="Ma H."/>
        </authorList>
    </citation>
    <scope>NUCLEOTIDE SEQUENCE [LARGE SCALE GENOMIC DNA]</scope>
    <source>
        <strain evidence="7">Bin2_2</strain>
    </source>
</reference>
<feature type="chain" id="PRO_5028989941" evidence="6">
    <location>
        <begin position="31"/>
        <end position="263"/>
    </location>
</feature>
<evidence type="ECO:0000313" key="8">
    <source>
        <dbReference type="Proteomes" id="UP000483432"/>
    </source>
</evidence>
<dbReference type="EMBL" id="JAAFGW010000081">
    <property type="protein sequence ID" value="NDP48109.1"/>
    <property type="molecule type" value="Genomic_DNA"/>
</dbReference>
<dbReference type="GO" id="GO:1902358">
    <property type="term" value="P:sulfate transmembrane transport"/>
    <property type="evidence" value="ECO:0007669"/>
    <property type="project" value="InterPro"/>
</dbReference>
<feature type="signal peptide" evidence="6">
    <location>
        <begin position="1"/>
        <end position="30"/>
    </location>
</feature>
<evidence type="ECO:0000256" key="6">
    <source>
        <dbReference type="SAM" id="SignalP"/>
    </source>
</evidence>
<dbReference type="Gene3D" id="3.40.190.10">
    <property type="entry name" value="Periplasmic binding protein-like II"/>
    <property type="match status" value="2"/>
</dbReference>
<dbReference type="Proteomes" id="UP000483432">
    <property type="component" value="Unassembled WGS sequence"/>
</dbReference>
<name>A0A7C9P5C3_9PROT</name>
<dbReference type="SUPFAM" id="SSF53850">
    <property type="entry name" value="Periplasmic binding protein-like II"/>
    <property type="match status" value="1"/>
</dbReference>
<evidence type="ECO:0000256" key="3">
    <source>
        <dbReference type="ARBA" id="ARBA00022448"/>
    </source>
</evidence>
<protein>
    <submittedName>
        <fullName evidence="7">Extracellular solute-binding protein</fullName>
    </submittedName>
</protein>
<dbReference type="AlphaFoldDB" id="A0A7C9P5C3"/>
<dbReference type="GO" id="GO:0042597">
    <property type="term" value="C:periplasmic space"/>
    <property type="evidence" value="ECO:0007669"/>
    <property type="project" value="UniProtKB-SubCell"/>
</dbReference>
<dbReference type="PANTHER" id="PTHR30368:SF2">
    <property type="entry name" value="SULFATE-BINDING PROTEIN"/>
    <property type="match status" value="1"/>
</dbReference>
<organism evidence="7 8">
    <name type="scientific">Sulfuriferula multivorans</name>
    <dbReference type="NCBI Taxonomy" id="1559896"/>
    <lineage>
        <taxon>Bacteria</taxon>
        <taxon>Pseudomonadati</taxon>
        <taxon>Pseudomonadota</taxon>
        <taxon>Betaproteobacteria</taxon>
        <taxon>Nitrosomonadales</taxon>
        <taxon>Sulfuricellaceae</taxon>
        <taxon>Sulfuriferula</taxon>
    </lineage>
</organism>
<evidence type="ECO:0000256" key="2">
    <source>
        <dbReference type="ARBA" id="ARBA00006099"/>
    </source>
</evidence>
<keyword evidence="3" id="KW-0813">Transport</keyword>
<keyword evidence="5" id="KW-0574">Periplasm</keyword>